<protein>
    <recommendedName>
        <fullName evidence="1">ATP-dependent DNA helicase</fullName>
        <ecNumber evidence="1">5.6.2.3</ecNumber>
    </recommendedName>
</protein>
<dbReference type="EMBL" id="JANAWD010000057">
    <property type="protein sequence ID" value="KAJ3488895.1"/>
    <property type="molecule type" value="Genomic_DNA"/>
</dbReference>
<evidence type="ECO:0000256" key="2">
    <source>
        <dbReference type="SAM" id="MobiDB-lite"/>
    </source>
</evidence>
<proteinExistence type="inferred from homology"/>
<dbReference type="Gene3D" id="3.40.50.300">
    <property type="entry name" value="P-loop containing nucleotide triphosphate hydrolases"/>
    <property type="match status" value="1"/>
</dbReference>
<keyword evidence="1" id="KW-0227">DNA damage</keyword>
<evidence type="ECO:0000256" key="1">
    <source>
        <dbReference type="RuleBase" id="RU363044"/>
    </source>
</evidence>
<organism evidence="4 5">
    <name type="scientific">Meripilus lineatus</name>
    <dbReference type="NCBI Taxonomy" id="2056292"/>
    <lineage>
        <taxon>Eukaryota</taxon>
        <taxon>Fungi</taxon>
        <taxon>Dikarya</taxon>
        <taxon>Basidiomycota</taxon>
        <taxon>Agaricomycotina</taxon>
        <taxon>Agaricomycetes</taxon>
        <taxon>Polyporales</taxon>
        <taxon>Meripilaceae</taxon>
        <taxon>Meripilus</taxon>
    </lineage>
</organism>
<dbReference type="SUPFAM" id="SSF52540">
    <property type="entry name" value="P-loop containing nucleoside triphosphate hydrolases"/>
    <property type="match status" value="2"/>
</dbReference>
<dbReference type="GO" id="GO:0043139">
    <property type="term" value="F:5'-3' DNA helicase activity"/>
    <property type="evidence" value="ECO:0007669"/>
    <property type="project" value="UniProtKB-EC"/>
</dbReference>
<feature type="domain" description="DNA helicase Pif1-like DEAD-box helicase" evidence="3">
    <location>
        <begin position="389"/>
        <end position="597"/>
    </location>
</feature>
<feature type="compositionally biased region" description="Polar residues" evidence="2">
    <location>
        <begin position="1026"/>
        <end position="1054"/>
    </location>
</feature>
<keyword evidence="1" id="KW-0378">Hydrolase</keyword>
<evidence type="ECO:0000313" key="4">
    <source>
        <dbReference type="EMBL" id="KAJ3488895.1"/>
    </source>
</evidence>
<keyword evidence="1" id="KW-0347">Helicase</keyword>
<feature type="region of interest" description="Disordered" evidence="2">
    <location>
        <begin position="974"/>
        <end position="1054"/>
    </location>
</feature>
<comment type="catalytic activity">
    <reaction evidence="1">
        <text>ATP + H2O = ADP + phosphate + H(+)</text>
        <dbReference type="Rhea" id="RHEA:13065"/>
        <dbReference type="ChEBI" id="CHEBI:15377"/>
        <dbReference type="ChEBI" id="CHEBI:15378"/>
        <dbReference type="ChEBI" id="CHEBI:30616"/>
        <dbReference type="ChEBI" id="CHEBI:43474"/>
        <dbReference type="ChEBI" id="CHEBI:456216"/>
        <dbReference type="EC" id="5.6.2.3"/>
    </reaction>
</comment>
<dbReference type="GO" id="GO:0005524">
    <property type="term" value="F:ATP binding"/>
    <property type="evidence" value="ECO:0007669"/>
    <property type="project" value="UniProtKB-KW"/>
</dbReference>
<reference evidence="4" key="1">
    <citation type="submission" date="2022-07" db="EMBL/GenBank/DDBJ databases">
        <title>Genome Sequence of Physisporinus lineatus.</title>
        <authorList>
            <person name="Buettner E."/>
        </authorList>
    </citation>
    <scope>NUCLEOTIDE SEQUENCE</scope>
    <source>
        <strain evidence="4">VT162</strain>
    </source>
</reference>
<accession>A0AAD5YJW9</accession>
<dbReference type="GO" id="GO:0006281">
    <property type="term" value="P:DNA repair"/>
    <property type="evidence" value="ECO:0007669"/>
    <property type="project" value="UniProtKB-KW"/>
</dbReference>
<dbReference type="GO" id="GO:0000723">
    <property type="term" value="P:telomere maintenance"/>
    <property type="evidence" value="ECO:0007669"/>
    <property type="project" value="InterPro"/>
</dbReference>
<dbReference type="PANTHER" id="PTHR47642">
    <property type="entry name" value="ATP-DEPENDENT DNA HELICASE"/>
    <property type="match status" value="1"/>
</dbReference>
<feature type="region of interest" description="Disordered" evidence="2">
    <location>
        <begin position="125"/>
        <end position="149"/>
    </location>
</feature>
<keyword evidence="1" id="KW-0234">DNA repair</keyword>
<keyword evidence="1" id="KW-0233">DNA recombination</keyword>
<dbReference type="EC" id="5.6.2.3" evidence="1"/>
<dbReference type="GO" id="GO:0006310">
    <property type="term" value="P:DNA recombination"/>
    <property type="evidence" value="ECO:0007669"/>
    <property type="project" value="UniProtKB-KW"/>
</dbReference>
<dbReference type="InterPro" id="IPR010285">
    <property type="entry name" value="DNA_helicase_pif1-like_DEAD"/>
</dbReference>
<evidence type="ECO:0000259" key="3">
    <source>
        <dbReference type="Pfam" id="PF05970"/>
    </source>
</evidence>
<dbReference type="InterPro" id="IPR027417">
    <property type="entry name" value="P-loop_NTPase"/>
</dbReference>
<keyword evidence="5" id="KW-1185">Reference proteome</keyword>
<comment type="similarity">
    <text evidence="1">Belongs to the helicase family.</text>
</comment>
<dbReference type="PANTHER" id="PTHR47642:SF6">
    <property type="entry name" value="ATP-DEPENDENT DNA HELICASE"/>
    <property type="match status" value="1"/>
</dbReference>
<sequence length="1212" mass="136268">MVNALTSQTEVGGPMVCALLLGQPDHYTNMKFKVFYWYQYSRHVAQQWDMDLSDNHKAPKEKVVIVNKQNGISPATKMNDYLYRPTEFNDYSLYDFLRLTDVKRVVKAKKKKPMREDALVDDLVNDTNCENPDIREEEENTDADDGEDSLPVQNQTFYKFLEDHPNHDSHGVFKLKNNKEYILNYVGAALPRRDQGDREVYCMTMLTIFKPGGWRTGKDLKLENQSWDEAFIQTQFPERVIKVLANMNLLYECYNASHDYSTLRRQREKEGLPVFLSEDTVASLNGQNKEEAVGVECNLRSPEEWKETLQQVKSDLAYQKRASLQNHQTPSNRRQAAVSYRSNDGTGDVGIATLASVNGSSPTGASGTAAATRLSDNELIDEITLQYRLNRDQTRAFNIISGALVDDNPLAERLRMHLGGTGGTGKSRVIRSAISFLKERGQEYRYIVLAPTGTAACLVDGSTYHSALKINIHGRKTTLNQLTDLRDSLKDVDIIFIDEVSMVSCYDLYRISFQLSAAFGSPTEAFGKKHVVLAGDFGQLAPAGRNATSLYSSRIPLACLATTLEGQQNAFGRALWNYFTTCVILRENMRQKGTSQGDIDYRTALNNMRYGACTPADIDLLNSRVIGRGIDKSILQDVHFRNVSVITAWNAHRDSINTDASARFASETGQTLTRFYSLDSNVTRTKINSNGTITTTKVTMTPRLQRILWDLPPSLTEHVAGTLDLCIGMPVILKTNEATELCATNGAEAHVVGWNSTRKVSEGESLKTLFVQLAKPPRDIQLEGLPKNVVPMNASPVQVKRCLLRDDSKVSLSRCQVNVLPNFAMSDYGSQGKTRPYNVVDLRNCKNHQSFYTALSRSSSLEGTIILFPFNPAKITQGATGDLRREFRELEILDDITTMRFEGRAPVDIPPKGTDRVTLINWYKKTYGNKHVPNKVHPALDWSSSGENNGPFSNPMLPFQEMSTNLNTLWEKKYGHPRSSQKRKSEETTTSQASSKKIKLAITTVSNGSKRKNENDDNRASKRSKLTSIQPQQQRSNASSSDPSTSQIQRQQHYPSVSDGLVTFDTRAIPVGPRWDHIDWSCAYDVLIFILWNTYKQYASSWLTHVIKASDDLAFLSSEFFHLDAGLRTIENTRNSLRDRLSCRQPLLPRRGAVLTDISRLSTRYFGKKNSTVCIGPVTGAYFQTARLFTSRIALKSVTYYDSRSREGLMLD</sequence>
<dbReference type="Proteomes" id="UP001212997">
    <property type="component" value="Unassembled WGS sequence"/>
</dbReference>
<comment type="caution">
    <text evidence="4">The sequence shown here is derived from an EMBL/GenBank/DDBJ whole genome shotgun (WGS) entry which is preliminary data.</text>
</comment>
<comment type="cofactor">
    <cofactor evidence="1">
        <name>Mg(2+)</name>
        <dbReference type="ChEBI" id="CHEBI:18420"/>
    </cofactor>
</comment>
<name>A0AAD5YJW9_9APHY</name>
<dbReference type="GO" id="GO:0016787">
    <property type="term" value="F:hydrolase activity"/>
    <property type="evidence" value="ECO:0007669"/>
    <property type="project" value="UniProtKB-KW"/>
</dbReference>
<dbReference type="AlphaFoldDB" id="A0AAD5YJW9"/>
<gene>
    <name evidence="4" type="ORF">NLI96_g2521</name>
</gene>
<evidence type="ECO:0000313" key="5">
    <source>
        <dbReference type="Proteomes" id="UP001212997"/>
    </source>
</evidence>
<keyword evidence="1" id="KW-0547">Nucleotide-binding</keyword>
<dbReference type="Pfam" id="PF05970">
    <property type="entry name" value="PIF1"/>
    <property type="match status" value="1"/>
</dbReference>
<feature type="compositionally biased region" description="Basic and acidic residues" evidence="2">
    <location>
        <begin position="1011"/>
        <end position="1020"/>
    </location>
</feature>
<feature type="compositionally biased region" description="Acidic residues" evidence="2">
    <location>
        <begin position="135"/>
        <end position="148"/>
    </location>
</feature>
<keyword evidence="1" id="KW-0067">ATP-binding</keyword>
<dbReference type="InterPro" id="IPR051055">
    <property type="entry name" value="PIF1_helicase"/>
</dbReference>